<dbReference type="InterPro" id="IPR000873">
    <property type="entry name" value="AMP-dep_synth/lig_dom"/>
</dbReference>
<proteinExistence type="predicted"/>
<dbReference type="Gene3D" id="3.40.50.12780">
    <property type="entry name" value="N-terminal domain of ligase-like"/>
    <property type="match status" value="1"/>
</dbReference>
<dbReference type="InterPro" id="IPR042099">
    <property type="entry name" value="ANL_N_sf"/>
</dbReference>
<evidence type="ECO:0000259" key="1">
    <source>
        <dbReference type="Pfam" id="PF00501"/>
    </source>
</evidence>
<dbReference type="InterPro" id="IPR025110">
    <property type="entry name" value="AMP-bd_C"/>
</dbReference>
<evidence type="ECO:0000313" key="3">
    <source>
        <dbReference type="EMBL" id="GAA4535117.1"/>
    </source>
</evidence>
<dbReference type="SUPFAM" id="SSF56801">
    <property type="entry name" value="Acetyl-CoA synthetase-like"/>
    <property type="match status" value="1"/>
</dbReference>
<gene>
    <name evidence="3" type="primary">caiC_1</name>
    <name evidence="3" type="ORF">GCM10023175_00230</name>
</gene>
<dbReference type="GO" id="GO:0016874">
    <property type="term" value="F:ligase activity"/>
    <property type="evidence" value="ECO:0007669"/>
    <property type="project" value="UniProtKB-KW"/>
</dbReference>
<dbReference type="RefSeq" id="WP_345411387.1">
    <property type="nucleotide sequence ID" value="NZ_BAABGT010000002.1"/>
</dbReference>
<sequence length="523" mass="55682">MTGDTDVAARRTLWSLATDWAARRGDEDVLVSLPHPSSPEGLERTTWARLVEDVDGLRRRLAAAGAADQRTVVLALPNSPLAVALWLAVPANGAVVHVVDPDSGVLAFERAVAATRPVLVVASAAVAESMRTAIARSGLQTRLVVPTEVGAEAARGAIDGLASSAAQAPDATPDLVAGLLPTSGTSGAPKLVQLTHHNYVMGAERLARNTGFLTTDRHYLCSPFFHTNGQVYLCAPAFVTGGSIAIVPRFSASAYFDAARWTGATVSSMVAPPMRMALHKALERGGPVDPGGLRLVQYGMNLSESDRQAWDRLLPGIDTRQIYGQTESVTGVLGGAPWEVDDRRTIGRPFVGVERVRLVDESGADAADGEPGELWVRGIPGRSLMLGYADAPDATAETLVGDDTGAWLRTGDVMVRHPDGRFEFRGRRMHIIRRGGENLSTYALELDMQSCPLVDDVAITARADDTLDALVVAHVIPGQGYDEAAFRAWCVENLGKRGVPDVVEVHESFPRTGSGRVIARELG</sequence>
<evidence type="ECO:0000313" key="4">
    <source>
        <dbReference type="Proteomes" id="UP001501598"/>
    </source>
</evidence>
<keyword evidence="3" id="KW-0436">Ligase</keyword>
<dbReference type="InterPro" id="IPR045851">
    <property type="entry name" value="AMP-bd_C_sf"/>
</dbReference>
<dbReference type="PROSITE" id="PS00455">
    <property type="entry name" value="AMP_BINDING"/>
    <property type="match status" value="1"/>
</dbReference>
<dbReference type="Pfam" id="PF13193">
    <property type="entry name" value="AMP-binding_C"/>
    <property type="match status" value="1"/>
</dbReference>
<dbReference type="Pfam" id="PF00501">
    <property type="entry name" value="AMP-binding"/>
    <property type="match status" value="1"/>
</dbReference>
<dbReference type="Proteomes" id="UP001501598">
    <property type="component" value="Unassembled WGS sequence"/>
</dbReference>
<feature type="domain" description="AMP-binding enzyme C-terminal" evidence="2">
    <location>
        <begin position="450"/>
        <end position="515"/>
    </location>
</feature>
<keyword evidence="4" id="KW-1185">Reference proteome</keyword>
<evidence type="ECO:0000259" key="2">
    <source>
        <dbReference type="Pfam" id="PF13193"/>
    </source>
</evidence>
<comment type="caution">
    <text evidence="3">The sequence shown here is derived from an EMBL/GenBank/DDBJ whole genome shotgun (WGS) entry which is preliminary data.</text>
</comment>
<accession>A0ABP8RC14</accession>
<dbReference type="Gene3D" id="3.30.300.30">
    <property type="match status" value="1"/>
</dbReference>
<dbReference type="EMBL" id="BAABGT010000002">
    <property type="protein sequence ID" value="GAA4535117.1"/>
    <property type="molecule type" value="Genomic_DNA"/>
</dbReference>
<name>A0ABP8RC14_9PSEU</name>
<reference evidence="4" key="1">
    <citation type="journal article" date="2019" name="Int. J. Syst. Evol. Microbiol.">
        <title>The Global Catalogue of Microorganisms (GCM) 10K type strain sequencing project: providing services to taxonomists for standard genome sequencing and annotation.</title>
        <authorList>
            <consortium name="The Broad Institute Genomics Platform"/>
            <consortium name="The Broad Institute Genome Sequencing Center for Infectious Disease"/>
            <person name="Wu L."/>
            <person name="Ma J."/>
        </authorList>
    </citation>
    <scope>NUCLEOTIDE SEQUENCE [LARGE SCALE GENOMIC DNA]</scope>
    <source>
        <strain evidence="4">JCM 17906</strain>
    </source>
</reference>
<dbReference type="InterPro" id="IPR020845">
    <property type="entry name" value="AMP-binding_CS"/>
</dbReference>
<feature type="domain" description="AMP-dependent synthetase/ligase" evidence="1">
    <location>
        <begin position="19"/>
        <end position="388"/>
    </location>
</feature>
<organism evidence="3 4">
    <name type="scientific">Pseudonocardia xishanensis</name>
    <dbReference type="NCBI Taxonomy" id="630995"/>
    <lineage>
        <taxon>Bacteria</taxon>
        <taxon>Bacillati</taxon>
        <taxon>Actinomycetota</taxon>
        <taxon>Actinomycetes</taxon>
        <taxon>Pseudonocardiales</taxon>
        <taxon>Pseudonocardiaceae</taxon>
        <taxon>Pseudonocardia</taxon>
    </lineage>
</organism>
<dbReference type="InterPro" id="IPR050237">
    <property type="entry name" value="ATP-dep_AMP-bd_enzyme"/>
</dbReference>
<dbReference type="PANTHER" id="PTHR43767:SF10">
    <property type="entry name" value="SURFACTIN SYNTHASE SUBUNIT 1"/>
    <property type="match status" value="1"/>
</dbReference>
<dbReference type="PANTHER" id="PTHR43767">
    <property type="entry name" value="LONG-CHAIN-FATTY-ACID--COA LIGASE"/>
    <property type="match status" value="1"/>
</dbReference>
<protein>
    <submittedName>
        <fullName evidence="3">Crotonobetaine/carnitine-CoA ligase</fullName>
    </submittedName>
</protein>